<dbReference type="Pfam" id="PF11306">
    <property type="entry name" value="DUF3108"/>
    <property type="match status" value="1"/>
</dbReference>
<dbReference type="EMBL" id="JBBKXY010000001">
    <property type="protein sequence ID" value="MFD3292922.1"/>
    <property type="molecule type" value="Genomic_DNA"/>
</dbReference>
<accession>A0ABW6D7C5</accession>
<dbReference type="RefSeq" id="WP_377978228.1">
    <property type="nucleotide sequence ID" value="NZ_JBBKXY010000001.1"/>
</dbReference>
<organism evidence="2 3">
    <name type="scientific">Aquirufa originis</name>
    <dbReference type="NCBI Taxonomy" id="3096514"/>
    <lineage>
        <taxon>Bacteria</taxon>
        <taxon>Pseudomonadati</taxon>
        <taxon>Bacteroidota</taxon>
        <taxon>Cytophagia</taxon>
        <taxon>Cytophagales</taxon>
        <taxon>Flectobacillaceae</taxon>
        <taxon>Aquirufa</taxon>
    </lineage>
</organism>
<sequence length="263" mass="29795">MKNQTLVIFLFLFTFLSLSAQENKSLIAGENLKYSIHLGFINAAEATIKSSSGTSVLGNQTVRKVEIEGKTTGVLELFSPLRDYWSAQIDSESLLPLRTEMRKREGRYRKEETVLYQMDKGFAKITSPQNKPVTTTMAGPKDLLDLISAYYFLRSKPVADKKPGSRWSAQVLVDSKIYELVLVVKAKETIETEAGKRSSIKTNILLPKNNLFKEEDAIRLWISDDEYQVPLKVQVNLKIGFLTIDLIDYSIQGRKIYFPKASL</sequence>
<reference evidence="2 3" key="1">
    <citation type="submission" date="2024-03" db="EMBL/GenBank/DDBJ databases">
        <title>Aquirufa genome sequencing.</title>
        <authorList>
            <person name="Pitt A."/>
            <person name="Hahn M.W."/>
        </authorList>
    </citation>
    <scope>NUCLEOTIDE SEQUENCE [LARGE SCALE GENOMIC DNA]</scope>
    <source>
        <strain evidence="2 3">KTFRIE-69F</strain>
    </source>
</reference>
<protein>
    <submittedName>
        <fullName evidence="2">DUF3108 domain-containing protein</fullName>
    </submittedName>
</protein>
<dbReference type="Proteomes" id="UP001598112">
    <property type="component" value="Unassembled WGS sequence"/>
</dbReference>
<evidence type="ECO:0000256" key="1">
    <source>
        <dbReference type="SAM" id="SignalP"/>
    </source>
</evidence>
<evidence type="ECO:0000313" key="2">
    <source>
        <dbReference type="EMBL" id="MFD3292922.1"/>
    </source>
</evidence>
<comment type="caution">
    <text evidence="2">The sequence shown here is derived from an EMBL/GenBank/DDBJ whole genome shotgun (WGS) entry which is preliminary data.</text>
</comment>
<dbReference type="InterPro" id="IPR021457">
    <property type="entry name" value="DUF3108"/>
</dbReference>
<proteinExistence type="predicted"/>
<gene>
    <name evidence="2" type="ORF">SKC35_04420</name>
</gene>
<feature type="signal peptide" evidence="1">
    <location>
        <begin position="1"/>
        <end position="20"/>
    </location>
</feature>
<feature type="chain" id="PRO_5045655526" evidence="1">
    <location>
        <begin position="21"/>
        <end position="263"/>
    </location>
</feature>
<keyword evidence="3" id="KW-1185">Reference proteome</keyword>
<name>A0ABW6D7C5_9BACT</name>
<evidence type="ECO:0000313" key="3">
    <source>
        <dbReference type="Proteomes" id="UP001598112"/>
    </source>
</evidence>
<keyword evidence="1" id="KW-0732">Signal</keyword>